<proteinExistence type="predicted"/>
<evidence type="ECO:0000313" key="2">
    <source>
        <dbReference type="EMBL" id="MBK1620817.1"/>
    </source>
</evidence>
<feature type="transmembrane region" description="Helical" evidence="1">
    <location>
        <begin position="6"/>
        <end position="25"/>
    </location>
</feature>
<reference evidence="2 3" key="1">
    <citation type="journal article" date="2020" name="Microorganisms">
        <title>Osmotic Adaptation and Compatible Solute Biosynthesis of Phototrophic Bacteria as Revealed from Genome Analyses.</title>
        <authorList>
            <person name="Imhoff J.F."/>
            <person name="Rahn T."/>
            <person name="Kunzel S."/>
            <person name="Keller A."/>
            <person name="Neulinger S.C."/>
        </authorList>
    </citation>
    <scope>NUCLEOTIDE SEQUENCE [LARGE SCALE GENOMIC DNA]</scope>
    <source>
        <strain evidence="2 3">DSM 25653</strain>
    </source>
</reference>
<accession>A0A9X0WBT4</accession>
<evidence type="ECO:0000256" key="1">
    <source>
        <dbReference type="SAM" id="Phobius"/>
    </source>
</evidence>
<dbReference type="Proteomes" id="UP001138768">
    <property type="component" value="Unassembled WGS sequence"/>
</dbReference>
<protein>
    <submittedName>
        <fullName evidence="2">Uncharacterized protein</fullName>
    </submittedName>
</protein>
<comment type="caution">
    <text evidence="2">The sequence shown here is derived from an EMBL/GenBank/DDBJ whole genome shotgun (WGS) entry which is preliminary data.</text>
</comment>
<name>A0A9X0WBT4_9GAMM</name>
<organism evidence="2 3">
    <name type="scientific">Lamprobacter modestohalophilus</name>
    <dbReference type="NCBI Taxonomy" id="1064514"/>
    <lineage>
        <taxon>Bacteria</taxon>
        <taxon>Pseudomonadati</taxon>
        <taxon>Pseudomonadota</taxon>
        <taxon>Gammaproteobacteria</taxon>
        <taxon>Chromatiales</taxon>
        <taxon>Chromatiaceae</taxon>
        <taxon>Lamprobacter</taxon>
    </lineage>
</organism>
<keyword evidence="1" id="KW-1133">Transmembrane helix</keyword>
<keyword evidence="1" id="KW-0812">Transmembrane</keyword>
<dbReference type="AlphaFoldDB" id="A0A9X0WBT4"/>
<keyword evidence="1" id="KW-0472">Membrane</keyword>
<sequence length="103" mass="11237">MGLDVHGWSCVLLLGVAVGWVWVGYRDLLLRRILAVLQIGARVLAGGPLDLAHIILRESKIWQTTDRAGALLAAIPLATRKLLLARLMLGPFVSRHPVISGLR</sequence>
<evidence type="ECO:0000313" key="3">
    <source>
        <dbReference type="Proteomes" id="UP001138768"/>
    </source>
</evidence>
<dbReference type="EMBL" id="NRRY01000049">
    <property type="protein sequence ID" value="MBK1620817.1"/>
    <property type="molecule type" value="Genomic_DNA"/>
</dbReference>
<gene>
    <name evidence="2" type="ORF">CKO42_20765</name>
</gene>
<keyword evidence="3" id="KW-1185">Reference proteome</keyword>